<organism evidence="2 3">
    <name type="scientific">Deinococcus aerophilus</name>
    <dbReference type="NCBI Taxonomy" id="522488"/>
    <lineage>
        <taxon>Bacteria</taxon>
        <taxon>Thermotogati</taxon>
        <taxon>Deinococcota</taxon>
        <taxon>Deinococci</taxon>
        <taxon>Deinococcales</taxon>
        <taxon>Deinococcaceae</taxon>
        <taxon>Deinococcus</taxon>
    </lineage>
</organism>
<dbReference type="InterPro" id="IPR011051">
    <property type="entry name" value="RmlC_Cupin_sf"/>
</dbReference>
<reference evidence="3" key="1">
    <citation type="journal article" date="2019" name="Int. J. Syst. Evol. Microbiol.">
        <title>The Global Catalogue of Microorganisms (GCM) 10K type strain sequencing project: providing services to taxonomists for standard genome sequencing and annotation.</title>
        <authorList>
            <consortium name="The Broad Institute Genomics Platform"/>
            <consortium name="The Broad Institute Genome Sequencing Center for Infectious Disease"/>
            <person name="Wu L."/>
            <person name="Ma J."/>
        </authorList>
    </citation>
    <scope>NUCLEOTIDE SEQUENCE [LARGE SCALE GENOMIC DNA]</scope>
    <source>
        <strain evidence="3">JCM 15443</strain>
    </source>
</reference>
<name>A0ABQ2GI90_9DEIO</name>
<sequence length="103" mass="10418">MTTDSRPQMAPGGHHAAPQVLAATPGGRALLFTLEAGEGLPPHRHPGAQVVLAVLSGEVEVRAGEAGPQTVGAAGVVTHDGDHVISVLALRSAQLLVTLLKLV</sequence>
<evidence type="ECO:0000313" key="3">
    <source>
        <dbReference type="Proteomes" id="UP000661918"/>
    </source>
</evidence>
<gene>
    <name evidence="2" type="ORF">GCM10010841_02500</name>
</gene>
<proteinExistence type="predicted"/>
<keyword evidence="3" id="KW-1185">Reference proteome</keyword>
<dbReference type="EMBL" id="BMOM01000001">
    <property type="protein sequence ID" value="GGL97631.1"/>
    <property type="molecule type" value="Genomic_DNA"/>
</dbReference>
<dbReference type="InterPro" id="IPR014710">
    <property type="entry name" value="RmlC-like_jellyroll"/>
</dbReference>
<evidence type="ECO:0000313" key="2">
    <source>
        <dbReference type="EMBL" id="GGL97631.1"/>
    </source>
</evidence>
<dbReference type="SUPFAM" id="SSF51182">
    <property type="entry name" value="RmlC-like cupins"/>
    <property type="match status" value="1"/>
</dbReference>
<dbReference type="RefSeq" id="WP_188900479.1">
    <property type="nucleotide sequence ID" value="NZ_BMOM01000001.1"/>
</dbReference>
<comment type="caution">
    <text evidence="2">The sequence shown here is derived from an EMBL/GenBank/DDBJ whole genome shotgun (WGS) entry which is preliminary data.</text>
</comment>
<feature type="region of interest" description="Disordered" evidence="1">
    <location>
        <begin position="1"/>
        <end position="20"/>
    </location>
</feature>
<protein>
    <recommendedName>
        <fullName evidence="4">Cupin domain-containing protein</fullName>
    </recommendedName>
</protein>
<dbReference type="Proteomes" id="UP000661918">
    <property type="component" value="Unassembled WGS sequence"/>
</dbReference>
<dbReference type="Gene3D" id="2.60.120.10">
    <property type="entry name" value="Jelly Rolls"/>
    <property type="match status" value="1"/>
</dbReference>
<evidence type="ECO:0000256" key="1">
    <source>
        <dbReference type="SAM" id="MobiDB-lite"/>
    </source>
</evidence>
<evidence type="ECO:0008006" key="4">
    <source>
        <dbReference type="Google" id="ProtNLM"/>
    </source>
</evidence>
<accession>A0ABQ2GI90</accession>